<gene>
    <name evidence="2" type="ORF">FOA43_000714</name>
</gene>
<reference evidence="2" key="1">
    <citation type="submission" date="2020-10" db="EMBL/GenBank/DDBJ databases">
        <authorList>
            <person name="Roach M.J.R."/>
        </authorList>
    </citation>
    <scope>NUCLEOTIDE SEQUENCE</scope>
    <source>
        <strain evidence="2">CBS 1945</strain>
    </source>
</reference>
<feature type="compositionally biased region" description="Low complexity" evidence="1">
    <location>
        <begin position="160"/>
        <end position="173"/>
    </location>
</feature>
<dbReference type="GeneID" id="62194115"/>
<dbReference type="OrthoDB" id="2163387at2759"/>
<feature type="region of interest" description="Disordered" evidence="1">
    <location>
        <begin position="154"/>
        <end position="261"/>
    </location>
</feature>
<organism evidence="2 3">
    <name type="scientific">Eeniella nana</name>
    <name type="common">Yeast</name>
    <name type="synonym">Brettanomyces nanus</name>
    <dbReference type="NCBI Taxonomy" id="13502"/>
    <lineage>
        <taxon>Eukaryota</taxon>
        <taxon>Fungi</taxon>
        <taxon>Dikarya</taxon>
        <taxon>Ascomycota</taxon>
        <taxon>Saccharomycotina</taxon>
        <taxon>Pichiomycetes</taxon>
        <taxon>Pichiales</taxon>
        <taxon>Pichiaceae</taxon>
        <taxon>Brettanomyces</taxon>
    </lineage>
</organism>
<accession>A0A875S214</accession>
<evidence type="ECO:0000313" key="3">
    <source>
        <dbReference type="Proteomes" id="UP000662931"/>
    </source>
</evidence>
<keyword evidence="3" id="KW-1185">Reference proteome</keyword>
<feature type="compositionally biased region" description="Polar residues" evidence="1">
    <location>
        <begin position="442"/>
        <end position="454"/>
    </location>
</feature>
<dbReference type="Proteomes" id="UP000662931">
    <property type="component" value="Chromosome 1"/>
</dbReference>
<dbReference type="AlphaFoldDB" id="A0A875S214"/>
<dbReference type="EMBL" id="CP064812">
    <property type="protein sequence ID" value="QPG73404.1"/>
    <property type="molecule type" value="Genomic_DNA"/>
</dbReference>
<protein>
    <submittedName>
        <fullName evidence="2">Uncharacterized protein</fullName>
    </submittedName>
</protein>
<feature type="compositionally biased region" description="Polar residues" evidence="1">
    <location>
        <begin position="232"/>
        <end position="261"/>
    </location>
</feature>
<feature type="region of interest" description="Disordered" evidence="1">
    <location>
        <begin position="438"/>
        <end position="473"/>
    </location>
</feature>
<evidence type="ECO:0000313" key="2">
    <source>
        <dbReference type="EMBL" id="QPG73404.1"/>
    </source>
</evidence>
<name>A0A875S214_EENNA</name>
<dbReference type="KEGG" id="bnn:FOA43_000714"/>
<sequence>MQTMNDQSPAKTREDLVAERILKRAEIAKLTRQLKSRLFKAGLKVRESQGKVLLSSASIVSLKSSPCKGGPAMKASCRGVISAEKSSLDVDADTSNSPITPIKRRVNSHDKIVDNVEQDLSSSPIKRFRSSSGNIPSSPFYVSSSPLNHNLASTAQKADSVQTPQSMSSSQTMAPKTPPSGKFATLNDTGLVKTPSHNQQQDRNDVSSITYLHQSRKASPASLRHAQDQAAAPSNSLLATPKTSTNNSRSKEFTTPTSKFINDNEEGADLLLYLSNSPAVTSTSKDTGSKDFNSFISIPSTPKASTSVIQFSSTPTFGFDTTPPRGSVLPLPMSTPSGLMGSQLHIGTPNSSALQSLMGTPGNSGMVKFHTPATPINKLSVGPSNKTPVFSMSDYVNIFTPSPRYAKTPEMGHGFPRPSSGLSSNTFKAAALSNSSTSTSAVISENTSATSSLVAPSDASLKGPSDSTQTADI</sequence>
<evidence type="ECO:0000256" key="1">
    <source>
        <dbReference type="SAM" id="MobiDB-lite"/>
    </source>
</evidence>
<dbReference type="RefSeq" id="XP_038776969.1">
    <property type="nucleotide sequence ID" value="XM_038921041.1"/>
</dbReference>
<proteinExistence type="predicted"/>